<dbReference type="InterPro" id="IPR037523">
    <property type="entry name" value="VOC_core"/>
</dbReference>
<dbReference type="AlphaFoldDB" id="A0A2V4W4Y1"/>
<dbReference type="Pfam" id="PF00903">
    <property type="entry name" value="Glyoxalase"/>
    <property type="match status" value="1"/>
</dbReference>
<keyword evidence="6" id="KW-1185">Reference proteome</keyword>
<dbReference type="InterPro" id="IPR004360">
    <property type="entry name" value="Glyas_Fos-R_dOase_dom"/>
</dbReference>
<dbReference type="PANTHER" id="PTHR43048">
    <property type="entry name" value="METHYLMALONYL-COA EPIMERASE"/>
    <property type="match status" value="1"/>
</dbReference>
<dbReference type="Proteomes" id="UP000509327">
    <property type="component" value="Chromosome"/>
</dbReference>
<proteinExistence type="predicted"/>
<evidence type="ECO:0000259" key="2">
    <source>
        <dbReference type="PROSITE" id="PS51819"/>
    </source>
</evidence>
<dbReference type="InterPro" id="IPR051785">
    <property type="entry name" value="MMCE/EMCE_epimerase"/>
</dbReference>
<dbReference type="GO" id="GO:0004493">
    <property type="term" value="F:methylmalonyl-CoA epimerase activity"/>
    <property type="evidence" value="ECO:0007669"/>
    <property type="project" value="TreeGrafter"/>
</dbReference>
<protein>
    <submittedName>
        <fullName evidence="3">Lactoylglutathione lyase</fullName>
    </submittedName>
    <submittedName>
        <fullName evidence="4">VOC family protein</fullName>
    </submittedName>
</protein>
<name>A0A2V4W4Y1_PAEBA</name>
<dbReference type="Gene3D" id="3.10.180.10">
    <property type="entry name" value="2,3-Dihydroxybiphenyl 1,2-Dioxygenase, domain 1"/>
    <property type="match status" value="1"/>
</dbReference>
<accession>A0A2V4W4Y1</accession>
<sequence length="126" mass="14387">MLTKLNWITLRVRNLDASIHFYHDLLGMIVQRRFESRGRQIAMLGLGLTSETLLELIEGSEQVLKPEAGISIGYEVPDLNVAMERLAEMHIPLLRGPVQPNSRLRFIYIADPDGFEVQLAEHLHLE</sequence>
<evidence type="ECO:0000313" key="4">
    <source>
        <dbReference type="EMBL" id="QKS56573.1"/>
    </source>
</evidence>
<dbReference type="GO" id="GO:0046491">
    <property type="term" value="P:L-methylmalonyl-CoA metabolic process"/>
    <property type="evidence" value="ECO:0007669"/>
    <property type="project" value="TreeGrafter"/>
</dbReference>
<dbReference type="SUPFAM" id="SSF54593">
    <property type="entry name" value="Glyoxalase/Bleomycin resistance protein/Dihydroxybiphenyl dioxygenase"/>
    <property type="match status" value="1"/>
</dbReference>
<reference evidence="3 5" key="1">
    <citation type="submission" date="2018-06" db="EMBL/GenBank/DDBJ databases">
        <title>Genomic Encyclopedia of Type Strains, Phase III (KMG-III): the genomes of soil and plant-associated and newly described type strains.</title>
        <authorList>
            <person name="Whitman W."/>
        </authorList>
    </citation>
    <scope>NUCLEOTIDE SEQUENCE [LARGE SCALE GENOMIC DNA]</scope>
    <source>
        <strain evidence="3 5">CECT 7022</strain>
    </source>
</reference>
<evidence type="ECO:0000313" key="6">
    <source>
        <dbReference type="Proteomes" id="UP000509327"/>
    </source>
</evidence>
<dbReference type="InterPro" id="IPR029068">
    <property type="entry name" value="Glyas_Bleomycin-R_OHBP_Dase"/>
</dbReference>
<keyword evidence="3" id="KW-0456">Lyase</keyword>
<dbReference type="Proteomes" id="UP000247790">
    <property type="component" value="Unassembled WGS sequence"/>
</dbReference>
<dbReference type="GO" id="GO:0046872">
    <property type="term" value="F:metal ion binding"/>
    <property type="evidence" value="ECO:0007669"/>
    <property type="project" value="UniProtKB-KW"/>
</dbReference>
<evidence type="ECO:0000256" key="1">
    <source>
        <dbReference type="ARBA" id="ARBA00022723"/>
    </source>
</evidence>
<dbReference type="OrthoDB" id="9796521at2"/>
<feature type="domain" description="VOC" evidence="2">
    <location>
        <begin position="4"/>
        <end position="122"/>
    </location>
</feature>
<dbReference type="EMBL" id="CP054614">
    <property type="protein sequence ID" value="QKS56573.1"/>
    <property type="molecule type" value="Genomic_DNA"/>
</dbReference>
<dbReference type="CDD" id="cd06587">
    <property type="entry name" value="VOC"/>
    <property type="match status" value="1"/>
</dbReference>
<evidence type="ECO:0000313" key="3">
    <source>
        <dbReference type="EMBL" id="PYE49726.1"/>
    </source>
</evidence>
<reference evidence="4 6" key="2">
    <citation type="submission" date="2020-06" db="EMBL/GenBank/DDBJ databases">
        <title>Complete genome of Paenibacillus barcinonensis KACC11450.</title>
        <authorList>
            <person name="Kim M."/>
            <person name="Park Y.-J."/>
            <person name="Shin J.-H."/>
        </authorList>
    </citation>
    <scope>NUCLEOTIDE SEQUENCE [LARGE SCALE GENOMIC DNA]</scope>
    <source>
        <strain evidence="4 6">KACC11450</strain>
    </source>
</reference>
<dbReference type="PANTHER" id="PTHR43048:SF5">
    <property type="entry name" value="BLR5325 PROTEIN"/>
    <property type="match status" value="1"/>
</dbReference>
<evidence type="ECO:0000313" key="5">
    <source>
        <dbReference type="Proteomes" id="UP000247790"/>
    </source>
</evidence>
<dbReference type="RefSeq" id="WP_110896418.1">
    <property type="nucleotide sequence ID" value="NZ_CP054614.1"/>
</dbReference>
<organism evidence="3 5">
    <name type="scientific">Paenibacillus barcinonensis</name>
    <dbReference type="NCBI Taxonomy" id="198119"/>
    <lineage>
        <taxon>Bacteria</taxon>
        <taxon>Bacillati</taxon>
        <taxon>Bacillota</taxon>
        <taxon>Bacilli</taxon>
        <taxon>Bacillales</taxon>
        <taxon>Paenibacillaceae</taxon>
        <taxon>Paenibacillus</taxon>
    </lineage>
</organism>
<dbReference type="EMBL" id="QJSW01000005">
    <property type="protein sequence ID" value="PYE49726.1"/>
    <property type="molecule type" value="Genomic_DNA"/>
</dbReference>
<gene>
    <name evidence="3" type="ORF">DFQ00_105230</name>
    <name evidence="4" type="ORF">HUB98_09650</name>
</gene>
<dbReference type="PROSITE" id="PS51819">
    <property type="entry name" value="VOC"/>
    <property type="match status" value="1"/>
</dbReference>
<keyword evidence="1" id="KW-0479">Metal-binding</keyword>
<dbReference type="GO" id="GO:0016829">
    <property type="term" value="F:lyase activity"/>
    <property type="evidence" value="ECO:0007669"/>
    <property type="project" value="UniProtKB-KW"/>
</dbReference>